<keyword evidence="3" id="KW-0812">Transmembrane</keyword>
<dbReference type="Pfam" id="PF00990">
    <property type="entry name" value="GGDEF"/>
    <property type="match status" value="1"/>
</dbReference>
<dbReference type="GO" id="GO:0052621">
    <property type="term" value="F:diguanylate cyclase activity"/>
    <property type="evidence" value="ECO:0007669"/>
    <property type="project" value="UniProtKB-EC"/>
</dbReference>
<dbReference type="GO" id="GO:0043709">
    <property type="term" value="P:cell adhesion involved in single-species biofilm formation"/>
    <property type="evidence" value="ECO:0007669"/>
    <property type="project" value="TreeGrafter"/>
</dbReference>
<dbReference type="EC" id="2.7.7.65" evidence="1"/>
<dbReference type="GO" id="GO:1902201">
    <property type="term" value="P:negative regulation of bacterial-type flagellum-dependent cell motility"/>
    <property type="evidence" value="ECO:0007669"/>
    <property type="project" value="TreeGrafter"/>
</dbReference>
<accession>A0A1Y6IRK9</accession>
<dbReference type="InterPro" id="IPR013767">
    <property type="entry name" value="PAS_fold"/>
</dbReference>
<evidence type="ECO:0000313" key="6">
    <source>
        <dbReference type="EMBL" id="SMS00258.1"/>
    </source>
</evidence>
<sequence>MPQLTWDDYTQLEIALGLGGMSAVLIGIVLWMSYRWKLRHLHSIFTHAPCALLMMSRKSHQILFANELAQHALQLQMRGRLLQFSPWVSSSLRKHFSELIDKSYQDHTRQFIDWPVGEDSSVQLEFLAKETVFQGQTAWMIQMLIHHELAEATGESGTIRESELMQQLWDSAPDAIAIIQEDGCCRSCNLSFAHLVGQDDVSDVIGQRLTWVAQEPFFRQLFELTEKDTDARQPIRYIDHLEKEQRQWFDIAKSVYRSPASNQVLALLIVRNISAWYSGEETEQTLNAHRISSFDQLTGIVSRNRFDETLETLWHIHIREKQPLAVILCDVDCFDSYNQYYGDDKGNETLCSVALALQRVMSRSSDCIARYDGDTFAFILPNTHIDGACWVAEKIHSEFKQVQLPHPVSDVSSYVTVSMGIVSLVPKANELPDQFVAYAGQALHQAKIQGRNRTCVYYESLGRK</sequence>
<feature type="transmembrane region" description="Helical" evidence="3">
    <location>
        <begin position="14"/>
        <end position="34"/>
    </location>
</feature>
<dbReference type="InterPro" id="IPR000014">
    <property type="entry name" value="PAS"/>
</dbReference>
<dbReference type="GO" id="GO:0005886">
    <property type="term" value="C:plasma membrane"/>
    <property type="evidence" value="ECO:0007669"/>
    <property type="project" value="TreeGrafter"/>
</dbReference>
<dbReference type="GO" id="GO:0006355">
    <property type="term" value="P:regulation of DNA-templated transcription"/>
    <property type="evidence" value="ECO:0007669"/>
    <property type="project" value="InterPro"/>
</dbReference>
<evidence type="ECO:0000259" key="4">
    <source>
        <dbReference type="PROSITE" id="PS50887"/>
    </source>
</evidence>
<evidence type="ECO:0000313" key="8">
    <source>
        <dbReference type="Proteomes" id="UP001283366"/>
    </source>
</evidence>
<dbReference type="AlphaFoldDB" id="A0A1Y6IRK9"/>
<dbReference type="Pfam" id="PF00989">
    <property type="entry name" value="PAS"/>
    <property type="match status" value="1"/>
</dbReference>
<feature type="domain" description="GGDEF" evidence="4">
    <location>
        <begin position="322"/>
        <end position="459"/>
    </location>
</feature>
<name>A0A1Y6IRK9_9VIBR</name>
<dbReference type="Proteomes" id="UP000196125">
    <property type="component" value="Unassembled WGS sequence"/>
</dbReference>
<evidence type="ECO:0000256" key="3">
    <source>
        <dbReference type="SAM" id="Phobius"/>
    </source>
</evidence>
<keyword evidence="5" id="KW-0808">Transferase</keyword>
<dbReference type="InterPro" id="IPR029787">
    <property type="entry name" value="Nucleotide_cyclase"/>
</dbReference>
<dbReference type="PROSITE" id="PS50887">
    <property type="entry name" value="GGDEF"/>
    <property type="match status" value="1"/>
</dbReference>
<organism evidence="6 7">
    <name type="scientific">Vibrio mangrovi</name>
    <dbReference type="NCBI Taxonomy" id="474394"/>
    <lineage>
        <taxon>Bacteria</taxon>
        <taxon>Pseudomonadati</taxon>
        <taxon>Pseudomonadota</taxon>
        <taxon>Gammaproteobacteria</taxon>
        <taxon>Vibrionales</taxon>
        <taxon>Vibrionaceae</taxon>
        <taxon>Vibrio</taxon>
    </lineage>
</organism>
<proteinExistence type="predicted"/>
<dbReference type="CDD" id="cd01949">
    <property type="entry name" value="GGDEF"/>
    <property type="match status" value="1"/>
</dbReference>
<protein>
    <recommendedName>
        <fullName evidence="1">diguanylate cyclase</fullName>
        <ecNumber evidence="1">2.7.7.65</ecNumber>
    </recommendedName>
</protein>
<dbReference type="InterPro" id="IPR035965">
    <property type="entry name" value="PAS-like_dom_sf"/>
</dbReference>
<evidence type="ECO:0000313" key="7">
    <source>
        <dbReference type="Proteomes" id="UP000196125"/>
    </source>
</evidence>
<dbReference type="OrthoDB" id="9812260at2"/>
<dbReference type="SMART" id="SM00267">
    <property type="entry name" value="GGDEF"/>
    <property type="match status" value="1"/>
</dbReference>
<keyword evidence="3" id="KW-1133">Transmembrane helix</keyword>
<keyword evidence="8" id="KW-1185">Reference proteome</keyword>
<dbReference type="SUPFAM" id="SSF55785">
    <property type="entry name" value="PYP-like sensor domain (PAS domain)"/>
    <property type="match status" value="1"/>
</dbReference>
<dbReference type="Proteomes" id="UP001283366">
    <property type="component" value="Unassembled WGS sequence"/>
</dbReference>
<reference evidence="5 8" key="2">
    <citation type="submission" date="2023-11" db="EMBL/GenBank/DDBJ databases">
        <title>Plant-associative lifestyle of Vibrio porteresiae and its evolutionary dynamics.</title>
        <authorList>
            <person name="Rameshkumar N."/>
            <person name="Kirti K."/>
        </authorList>
    </citation>
    <scope>NUCLEOTIDE SEQUENCE [LARGE SCALE GENOMIC DNA]</scope>
    <source>
        <strain evidence="5 8">MSSRF38</strain>
    </source>
</reference>
<evidence type="ECO:0000256" key="1">
    <source>
        <dbReference type="ARBA" id="ARBA00012528"/>
    </source>
</evidence>
<comment type="catalytic activity">
    <reaction evidence="2">
        <text>2 GTP = 3',3'-c-di-GMP + 2 diphosphate</text>
        <dbReference type="Rhea" id="RHEA:24898"/>
        <dbReference type="ChEBI" id="CHEBI:33019"/>
        <dbReference type="ChEBI" id="CHEBI:37565"/>
        <dbReference type="ChEBI" id="CHEBI:58805"/>
        <dbReference type="EC" id="2.7.7.65"/>
    </reaction>
</comment>
<dbReference type="PANTHER" id="PTHR45138:SF9">
    <property type="entry name" value="DIGUANYLATE CYCLASE DGCM-RELATED"/>
    <property type="match status" value="1"/>
</dbReference>
<dbReference type="RefSeq" id="WP_087480317.1">
    <property type="nucleotide sequence ID" value="NZ_AP024883.1"/>
</dbReference>
<dbReference type="InterPro" id="IPR000160">
    <property type="entry name" value="GGDEF_dom"/>
</dbReference>
<dbReference type="InterPro" id="IPR043128">
    <property type="entry name" value="Rev_trsase/Diguanyl_cyclase"/>
</dbReference>
<dbReference type="Gene3D" id="3.30.450.20">
    <property type="entry name" value="PAS domain"/>
    <property type="match status" value="1"/>
</dbReference>
<dbReference type="NCBIfam" id="TIGR00229">
    <property type="entry name" value="sensory_box"/>
    <property type="match status" value="1"/>
</dbReference>
<gene>
    <name evidence="6" type="primary">cph2_4</name>
    <name evidence="5" type="ORF">SBX37_02215</name>
    <name evidence="6" type="ORF">VIM7927_01507</name>
</gene>
<keyword evidence="5" id="KW-0548">Nucleotidyltransferase</keyword>
<dbReference type="Gene3D" id="3.30.70.270">
    <property type="match status" value="1"/>
</dbReference>
<evidence type="ECO:0000256" key="2">
    <source>
        <dbReference type="ARBA" id="ARBA00034247"/>
    </source>
</evidence>
<dbReference type="EMBL" id="JAWRCO010000001">
    <property type="protein sequence ID" value="MDW6001715.1"/>
    <property type="molecule type" value="Genomic_DNA"/>
</dbReference>
<reference evidence="6 7" key="1">
    <citation type="submission" date="2017-05" db="EMBL/GenBank/DDBJ databases">
        <authorList>
            <person name="Song R."/>
            <person name="Chenine A.L."/>
            <person name="Ruprecht R.M."/>
        </authorList>
    </citation>
    <scope>NUCLEOTIDE SEQUENCE [LARGE SCALE GENOMIC DNA]</scope>
    <source>
        <strain evidence="6 7">CECT 7927</strain>
    </source>
</reference>
<dbReference type="EMBL" id="FXXI01000002">
    <property type="protein sequence ID" value="SMS00258.1"/>
    <property type="molecule type" value="Genomic_DNA"/>
</dbReference>
<dbReference type="NCBIfam" id="TIGR00254">
    <property type="entry name" value="GGDEF"/>
    <property type="match status" value="1"/>
</dbReference>
<dbReference type="SUPFAM" id="SSF55073">
    <property type="entry name" value="Nucleotide cyclase"/>
    <property type="match status" value="1"/>
</dbReference>
<dbReference type="PANTHER" id="PTHR45138">
    <property type="entry name" value="REGULATORY COMPONENTS OF SENSORY TRANSDUCTION SYSTEM"/>
    <property type="match status" value="1"/>
</dbReference>
<evidence type="ECO:0000313" key="5">
    <source>
        <dbReference type="EMBL" id="MDW6001715.1"/>
    </source>
</evidence>
<keyword evidence="3" id="KW-0472">Membrane</keyword>
<dbReference type="InterPro" id="IPR050469">
    <property type="entry name" value="Diguanylate_Cyclase"/>
</dbReference>